<accession>A0AC61MSY2</accession>
<dbReference type="EMBL" id="CP066744">
    <property type="protein sequence ID" value="QQK07695.1"/>
    <property type="molecule type" value="Genomic_DNA"/>
</dbReference>
<protein>
    <submittedName>
        <fullName evidence="1">Uncharacterized protein</fullName>
    </submittedName>
</protein>
<reference evidence="1 2" key="1">
    <citation type="journal article" date="2022" name="Int. J. Syst. Evol. Microbiol.">
        <title>Miniphocaeibacter halophilus sp. nov., an ammonium-tolerant acetate-producing bacterium isolated from a biogas system.</title>
        <authorList>
            <person name="Schnurer A."/>
            <person name="Singh A."/>
            <person name="Bi S."/>
            <person name="Qiao W."/>
            <person name="Westerholm M."/>
        </authorList>
    </citation>
    <scope>NUCLEOTIDE SEQUENCE [LARGE SCALE GENOMIC DNA]</scope>
    <source>
        <strain evidence="1 2">AMB_01</strain>
    </source>
</reference>
<sequence>MNKIKSKNKTNKKKFKINIFSLIFLFILLILIKNIYVKFVKNNTIILDSPVIYEEKINTNAIILKDEHIYAYDENINLNAKSTSRISVDTSLGSINDFTNKFGLNIDIINNELEKLKEKNKNQETLPIEDIVESIHDYNYSKIGELPIDNYEDHEIEYKKYLESQNNIYKSVLESNGQKIKSKNAGVLFTEVDGYEDIFNIYRMDLNLLDLDIENLDLDKESHKNGLKIVNNNYFGMIFTVNSKDVKKSYEVGGDITIKINDTYITGTVKDIKLNNKIFTIAAYFDTNFDSISDNRFYNIDIVNFSTKSYKIPEKSLTTNKDTVGVYIKKPSGVVVFRPVEVITIKDKTAIVNYGNKGLIKINGKEMETINPYDEIIKNPKKVKLGELLE</sequence>
<name>A0AC61MSY2_9FIRM</name>
<evidence type="ECO:0000313" key="1">
    <source>
        <dbReference type="EMBL" id="QQK07695.1"/>
    </source>
</evidence>
<dbReference type="Proteomes" id="UP000595814">
    <property type="component" value="Chromosome"/>
</dbReference>
<evidence type="ECO:0000313" key="2">
    <source>
        <dbReference type="Proteomes" id="UP000595814"/>
    </source>
</evidence>
<organism evidence="1 2">
    <name type="scientific">Miniphocaeibacter halophilus</name>
    <dbReference type="NCBI Taxonomy" id="2931922"/>
    <lineage>
        <taxon>Bacteria</taxon>
        <taxon>Bacillati</taxon>
        <taxon>Bacillota</taxon>
        <taxon>Tissierellia</taxon>
        <taxon>Tissierellales</taxon>
        <taxon>Peptoniphilaceae</taxon>
        <taxon>Miniphocaeibacter</taxon>
    </lineage>
</organism>
<proteinExistence type="predicted"/>
<gene>
    <name evidence="1" type="ORF">JFY71_10450</name>
</gene>
<keyword evidence="2" id="KW-1185">Reference proteome</keyword>